<dbReference type="PANTHER" id="PTHR35106:SF1">
    <property type="entry name" value="CHORD DOMAIN-CONTAINING PROTEIN"/>
    <property type="match status" value="1"/>
</dbReference>
<dbReference type="OrthoDB" id="73371at2759"/>
<dbReference type="PANTHER" id="PTHR35106">
    <property type="entry name" value="BNAA07G25190D PROTEIN"/>
    <property type="match status" value="1"/>
</dbReference>
<keyword evidence="2" id="KW-1185">Reference proteome</keyword>
<organism evidence="1 2">
    <name type="scientific">Phaseolus vulgaris</name>
    <name type="common">Kidney bean</name>
    <name type="synonym">French bean</name>
    <dbReference type="NCBI Taxonomy" id="3885"/>
    <lineage>
        <taxon>Eukaryota</taxon>
        <taxon>Viridiplantae</taxon>
        <taxon>Streptophyta</taxon>
        <taxon>Embryophyta</taxon>
        <taxon>Tracheophyta</taxon>
        <taxon>Spermatophyta</taxon>
        <taxon>Magnoliopsida</taxon>
        <taxon>eudicotyledons</taxon>
        <taxon>Gunneridae</taxon>
        <taxon>Pentapetalae</taxon>
        <taxon>rosids</taxon>
        <taxon>fabids</taxon>
        <taxon>Fabales</taxon>
        <taxon>Fabaceae</taxon>
        <taxon>Papilionoideae</taxon>
        <taxon>50 kb inversion clade</taxon>
        <taxon>NPAAA clade</taxon>
        <taxon>indigoferoid/millettioid clade</taxon>
        <taxon>Phaseoleae</taxon>
        <taxon>Phaseolus</taxon>
    </lineage>
</organism>
<dbReference type="EMBL" id="CM002298">
    <property type="protein sequence ID" value="ESW03505.1"/>
    <property type="molecule type" value="Genomic_DNA"/>
</dbReference>
<accession>V7AE31</accession>
<dbReference type="AlphaFoldDB" id="V7AE31"/>
<evidence type="ECO:0000313" key="2">
    <source>
        <dbReference type="Proteomes" id="UP000000226"/>
    </source>
</evidence>
<dbReference type="Gramene" id="ESW03505">
    <property type="protein sequence ID" value="ESW03505"/>
    <property type="gene ID" value="PHAVU_011G019000g"/>
</dbReference>
<gene>
    <name evidence="1" type="ORF">PHAVU_011G019000g</name>
</gene>
<proteinExistence type="predicted"/>
<dbReference type="Proteomes" id="UP000000226">
    <property type="component" value="Chromosome 11"/>
</dbReference>
<evidence type="ECO:0000313" key="1">
    <source>
        <dbReference type="EMBL" id="ESW03505.1"/>
    </source>
</evidence>
<protein>
    <submittedName>
        <fullName evidence="1">Uncharacterized protein</fullName>
    </submittedName>
</protein>
<sequence>MEKEKEKQKEWILSNSKVCKRCKQSYDPNSNTSTSCRFHPSFFVCRRHDDQKRGNINEELWILLMLFFSSKAMG</sequence>
<name>V7AE31_PHAVU</name>
<reference evidence="2" key="1">
    <citation type="journal article" date="2014" name="Nat. Genet.">
        <title>A reference genome for common bean and genome-wide analysis of dual domestications.</title>
        <authorList>
            <person name="Schmutz J."/>
            <person name="McClean P.E."/>
            <person name="Mamidi S."/>
            <person name="Wu G.A."/>
            <person name="Cannon S.B."/>
            <person name="Grimwood J."/>
            <person name="Jenkins J."/>
            <person name="Shu S."/>
            <person name="Song Q."/>
            <person name="Chavarro C."/>
            <person name="Torres-Torres M."/>
            <person name="Geffroy V."/>
            <person name="Moghaddam S.M."/>
            <person name="Gao D."/>
            <person name="Abernathy B."/>
            <person name="Barry K."/>
            <person name="Blair M."/>
            <person name="Brick M.A."/>
            <person name="Chovatia M."/>
            <person name="Gepts P."/>
            <person name="Goodstein D.M."/>
            <person name="Gonzales M."/>
            <person name="Hellsten U."/>
            <person name="Hyten D.L."/>
            <person name="Jia G."/>
            <person name="Kelly J.D."/>
            <person name="Kudrna D."/>
            <person name="Lee R."/>
            <person name="Richard M.M."/>
            <person name="Miklas P.N."/>
            <person name="Osorno J.M."/>
            <person name="Rodrigues J."/>
            <person name="Thareau V."/>
            <person name="Urrea C.A."/>
            <person name="Wang M."/>
            <person name="Yu Y."/>
            <person name="Zhang M."/>
            <person name="Wing R.A."/>
            <person name="Cregan P.B."/>
            <person name="Rokhsar D.S."/>
            <person name="Jackson S.A."/>
        </authorList>
    </citation>
    <scope>NUCLEOTIDE SEQUENCE [LARGE SCALE GENOMIC DNA]</scope>
    <source>
        <strain evidence="2">cv. G19833</strain>
    </source>
</reference>